<reference evidence="5 6" key="1">
    <citation type="submission" date="2015-12" db="EMBL/GenBank/DDBJ databases">
        <authorList>
            <person name="Shamseldin A."/>
            <person name="Moawad H."/>
            <person name="Abd El-Rahim W.M."/>
            <person name="Sadowsky M.J."/>
        </authorList>
    </citation>
    <scope>NUCLEOTIDE SEQUENCE [LARGE SCALE GENOMIC DNA]</scope>
    <source>
        <strain evidence="5 6">DG5B</strain>
    </source>
</reference>
<dbReference type="SUPFAM" id="SSF50965">
    <property type="entry name" value="Galactose oxidase, central domain"/>
    <property type="match status" value="1"/>
</dbReference>
<feature type="compositionally biased region" description="Low complexity" evidence="2">
    <location>
        <begin position="401"/>
        <end position="415"/>
    </location>
</feature>
<dbReference type="Gene3D" id="2.130.10.30">
    <property type="entry name" value="Regulator of chromosome condensation 1/beta-lactamase-inhibitor protein II"/>
    <property type="match status" value="2"/>
</dbReference>
<feature type="chain" id="PRO_5006847339" description="RCC1-like domain-containing protein" evidence="3">
    <location>
        <begin position="17"/>
        <end position="449"/>
    </location>
</feature>
<feature type="compositionally biased region" description="Polar residues" evidence="2">
    <location>
        <begin position="389"/>
        <end position="400"/>
    </location>
</feature>
<organism evidence="5 6">
    <name type="scientific">Hymenobacter sedentarius</name>
    <dbReference type="NCBI Taxonomy" id="1411621"/>
    <lineage>
        <taxon>Bacteria</taxon>
        <taxon>Pseudomonadati</taxon>
        <taxon>Bacteroidota</taxon>
        <taxon>Cytophagia</taxon>
        <taxon>Cytophagales</taxon>
        <taxon>Hymenobacteraceae</taxon>
        <taxon>Hymenobacter</taxon>
    </lineage>
</organism>
<proteinExistence type="predicted"/>
<dbReference type="Pfam" id="PF25390">
    <property type="entry name" value="WD40_RLD"/>
    <property type="match status" value="1"/>
</dbReference>
<gene>
    <name evidence="5" type="ORF">AUC43_03800</name>
</gene>
<keyword evidence="1" id="KW-0677">Repeat</keyword>
<dbReference type="STRING" id="1411621.AUC43_03800"/>
<dbReference type="Pfam" id="PF13540">
    <property type="entry name" value="RCC1_2"/>
    <property type="match status" value="1"/>
</dbReference>
<name>A0A0U4C808_9BACT</name>
<sequence length="449" mass="47382">MWGGLCLLFTAGTATAQTPANTFAASTNHSAIIRPDGSLWTSGINLEGQLGNGTTTCSTSPVRVKTEDPNTHWAQVAAGTSHTLALTTDGRLYTWGGNSKGQLGDGTNKQHLTPVAVKLPEEAAHATWKQVAAGTSHSLALSTDGRLYVWGNNTNGQLGQGTSLDYTHPVEVPLPESARSTTWAQVAAGNDHTLALTADGRLFAWGNNQFGQLGNGSYATSREPEAVGQTRKLAALRWAYVAAGRFHTLAVTEDGKLYSWGSNRFGQLGEEEDTQRNLPTLMLMPGGLANAVWTQVAAGDAHSLALSADGRLVAWGNNCAGQLGDGTTVRQLQPVVVTLPENASAAVAWTRIASGGFHNLAYTADGQLYTWGANRFGQLGDGTALDHNQPMSQESIFTKQSSPSPSGLGGDLSSLDGAEAWGLNDTRLLKEMPEAPSFMMLPQQADDRP</sequence>
<keyword evidence="6" id="KW-1185">Reference proteome</keyword>
<dbReference type="Proteomes" id="UP000059542">
    <property type="component" value="Chromosome"/>
</dbReference>
<dbReference type="InterPro" id="IPR000408">
    <property type="entry name" value="Reg_chr_condens"/>
</dbReference>
<evidence type="ECO:0000256" key="1">
    <source>
        <dbReference type="ARBA" id="ARBA00022737"/>
    </source>
</evidence>
<dbReference type="InterPro" id="IPR051625">
    <property type="entry name" value="Signaling_Regulatory_Domain"/>
</dbReference>
<dbReference type="AlphaFoldDB" id="A0A0U4C808"/>
<evidence type="ECO:0000256" key="3">
    <source>
        <dbReference type="SAM" id="SignalP"/>
    </source>
</evidence>
<dbReference type="PANTHER" id="PTHR22872">
    <property type="entry name" value="BTK-BINDING PROTEIN-RELATED"/>
    <property type="match status" value="1"/>
</dbReference>
<keyword evidence="3" id="KW-0732">Signal</keyword>
<dbReference type="PROSITE" id="PS00626">
    <property type="entry name" value="RCC1_2"/>
    <property type="match status" value="4"/>
</dbReference>
<accession>A0A0U4C808</accession>
<evidence type="ECO:0000259" key="4">
    <source>
        <dbReference type="Pfam" id="PF25390"/>
    </source>
</evidence>
<dbReference type="PROSITE" id="PS50012">
    <property type="entry name" value="RCC1_3"/>
    <property type="match status" value="7"/>
</dbReference>
<dbReference type="EMBL" id="CP013909">
    <property type="protein sequence ID" value="ALW84297.1"/>
    <property type="molecule type" value="Genomic_DNA"/>
</dbReference>
<dbReference type="SUPFAM" id="SSF50985">
    <property type="entry name" value="RCC1/BLIP-II"/>
    <property type="match status" value="1"/>
</dbReference>
<protein>
    <recommendedName>
        <fullName evidence="4">RCC1-like domain-containing protein</fullName>
    </recommendedName>
</protein>
<evidence type="ECO:0000313" key="5">
    <source>
        <dbReference type="EMBL" id="ALW84297.1"/>
    </source>
</evidence>
<dbReference type="PRINTS" id="PR00633">
    <property type="entry name" value="RCCNDNSATION"/>
</dbReference>
<feature type="domain" description="RCC1-like" evidence="4">
    <location>
        <begin position="23"/>
        <end position="340"/>
    </location>
</feature>
<feature type="signal peptide" evidence="3">
    <location>
        <begin position="1"/>
        <end position="16"/>
    </location>
</feature>
<dbReference type="InterPro" id="IPR011043">
    <property type="entry name" value="Gal_Oxase/kelch_b-propeller"/>
</dbReference>
<dbReference type="InterPro" id="IPR058923">
    <property type="entry name" value="RCC1-like_dom"/>
</dbReference>
<evidence type="ECO:0000256" key="2">
    <source>
        <dbReference type="SAM" id="MobiDB-lite"/>
    </source>
</evidence>
<feature type="region of interest" description="Disordered" evidence="2">
    <location>
        <begin position="382"/>
        <end position="415"/>
    </location>
</feature>
<evidence type="ECO:0000313" key="6">
    <source>
        <dbReference type="Proteomes" id="UP000059542"/>
    </source>
</evidence>
<dbReference type="KEGG" id="hyg:AUC43_03800"/>
<dbReference type="InterPro" id="IPR009091">
    <property type="entry name" value="RCC1/BLIP-II"/>
</dbReference>